<evidence type="ECO:0000256" key="4">
    <source>
        <dbReference type="ARBA" id="ARBA00022833"/>
    </source>
</evidence>
<keyword evidence="6" id="KW-0804">Transcription</keyword>
<dbReference type="InterPro" id="IPR036236">
    <property type="entry name" value="Znf_C2H2_sf"/>
</dbReference>
<organism evidence="10 11">
    <name type="scientific">Aphis glycines</name>
    <name type="common">Soybean aphid</name>
    <dbReference type="NCBI Taxonomy" id="307491"/>
    <lineage>
        <taxon>Eukaryota</taxon>
        <taxon>Metazoa</taxon>
        <taxon>Ecdysozoa</taxon>
        <taxon>Arthropoda</taxon>
        <taxon>Hexapoda</taxon>
        <taxon>Insecta</taxon>
        <taxon>Pterygota</taxon>
        <taxon>Neoptera</taxon>
        <taxon>Paraneoptera</taxon>
        <taxon>Hemiptera</taxon>
        <taxon>Sternorrhyncha</taxon>
        <taxon>Aphidomorpha</taxon>
        <taxon>Aphidoidea</taxon>
        <taxon>Aphididae</taxon>
        <taxon>Aphidini</taxon>
        <taxon>Aphis</taxon>
        <taxon>Aphis</taxon>
    </lineage>
</organism>
<evidence type="ECO:0000259" key="9">
    <source>
        <dbReference type="PROSITE" id="PS50808"/>
    </source>
</evidence>
<evidence type="ECO:0000313" key="11">
    <source>
        <dbReference type="Proteomes" id="UP000475862"/>
    </source>
</evidence>
<dbReference type="SUPFAM" id="SSF53098">
    <property type="entry name" value="Ribonuclease H-like"/>
    <property type="match status" value="1"/>
</dbReference>
<evidence type="ECO:0000256" key="7">
    <source>
        <dbReference type="ARBA" id="ARBA00023242"/>
    </source>
</evidence>
<dbReference type="PANTHER" id="PTHR46481:SF10">
    <property type="entry name" value="ZINC FINGER BED DOMAIN-CONTAINING PROTEIN 39"/>
    <property type="match status" value="1"/>
</dbReference>
<keyword evidence="2" id="KW-0479">Metal-binding</keyword>
<evidence type="ECO:0000313" key="10">
    <source>
        <dbReference type="EMBL" id="KAE9543718.1"/>
    </source>
</evidence>
<dbReference type="Proteomes" id="UP000475862">
    <property type="component" value="Unassembled WGS sequence"/>
</dbReference>
<dbReference type="InterPro" id="IPR012337">
    <property type="entry name" value="RNaseH-like_sf"/>
</dbReference>
<feature type="domain" description="BED-type" evidence="9">
    <location>
        <begin position="5"/>
        <end position="48"/>
    </location>
</feature>
<dbReference type="InterPro" id="IPR003656">
    <property type="entry name" value="Znf_BED"/>
</dbReference>
<dbReference type="InterPro" id="IPR052035">
    <property type="entry name" value="ZnF_BED_domain_contain"/>
</dbReference>
<sequence length="232" mass="26145">MSQDRRTSGIWKHFSKVDSSIAKCDICKKNYSYKTSLSNLKKHLNNAHLIYLFTETDTLQNDPAIDIDNPVPTSSCVQVGKDLSTVSESSCSSSNISNQPTVIHEVTPISKSNPLKHLQPFSVVEDTGFKEFVNMLNPSYKIPNRHTISKTLIPAAYEKCSILLSCHSFNENHTSENLSSQISKTLNSWNLKEKNRCFAHTLNLIVQSALKKENDIIDKVKNICTLTKMIRK</sequence>
<dbReference type="SUPFAM" id="SSF57667">
    <property type="entry name" value="beta-beta-alpha zinc fingers"/>
    <property type="match status" value="1"/>
</dbReference>
<keyword evidence="5" id="KW-0805">Transcription regulation</keyword>
<dbReference type="EMBL" id="VYZN01000007">
    <property type="protein sequence ID" value="KAE9543718.1"/>
    <property type="molecule type" value="Genomic_DNA"/>
</dbReference>
<accession>A0A6G0U3M2</accession>
<dbReference type="PROSITE" id="PS50808">
    <property type="entry name" value="ZF_BED"/>
    <property type="match status" value="1"/>
</dbReference>
<dbReference type="GO" id="GO:0003677">
    <property type="term" value="F:DNA binding"/>
    <property type="evidence" value="ECO:0007669"/>
    <property type="project" value="InterPro"/>
</dbReference>
<dbReference type="AlphaFoldDB" id="A0A6G0U3M2"/>
<proteinExistence type="predicted"/>
<evidence type="ECO:0000256" key="2">
    <source>
        <dbReference type="ARBA" id="ARBA00022723"/>
    </source>
</evidence>
<comment type="subcellular location">
    <subcellularLocation>
        <location evidence="1">Nucleus</location>
    </subcellularLocation>
</comment>
<protein>
    <recommendedName>
        <fullName evidence="9">BED-type domain-containing protein</fullName>
    </recommendedName>
</protein>
<evidence type="ECO:0000256" key="6">
    <source>
        <dbReference type="ARBA" id="ARBA00023163"/>
    </source>
</evidence>
<evidence type="ECO:0000256" key="5">
    <source>
        <dbReference type="ARBA" id="ARBA00023015"/>
    </source>
</evidence>
<evidence type="ECO:0000256" key="3">
    <source>
        <dbReference type="ARBA" id="ARBA00022771"/>
    </source>
</evidence>
<dbReference type="SMART" id="SM00614">
    <property type="entry name" value="ZnF_BED"/>
    <property type="match status" value="1"/>
</dbReference>
<dbReference type="PANTHER" id="PTHR46481">
    <property type="entry name" value="ZINC FINGER BED DOMAIN-CONTAINING PROTEIN 4"/>
    <property type="match status" value="1"/>
</dbReference>
<keyword evidence="7" id="KW-0539">Nucleus</keyword>
<evidence type="ECO:0000256" key="1">
    <source>
        <dbReference type="ARBA" id="ARBA00004123"/>
    </source>
</evidence>
<dbReference type="GO" id="GO:0009791">
    <property type="term" value="P:post-embryonic development"/>
    <property type="evidence" value="ECO:0007669"/>
    <property type="project" value="UniProtKB-ARBA"/>
</dbReference>
<evidence type="ECO:0000256" key="8">
    <source>
        <dbReference type="PROSITE-ProRule" id="PRU00027"/>
    </source>
</evidence>
<gene>
    <name evidence="10" type="ORF">AGLY_002114</name>
</gene>
<keyword evidence="3 8" id="KW-0863">Zinc-finger</keyword>
<dbReference type="Pfam" id="PF02892">
    <property type="entry name" value="zf-BED"/>
    <property type="match status" value="1"/>
</dbReference>
<name>A0A6G0U3M2_APHGL</name>
<reference evidence="10 11" key="1">
    <citation type="submission" date="2019-08" db="EMBL/GenBank/DDBJ databases">
        <title>The genome of the soybean aphid Biotype 1, its phylome, world population structure and adaptation to the North American continent.</title>
        <authorList>
            <person name="Giordano R."/>
            <person name="Donthu R.K."/>
            <person name="Hernandez A.G."/>
            <person name="Wright C.L."/>
            <person name="Zimin A.V."/>
        </authorList>
    </citation>
    <scope>NUCLEOTIDE SEQUENCE [LARGE SCALE GENOMIC DNA]</scope>
    <source>
        <tissue evidence="10">Whole aphids</tissue>
    </source>
</reference>
<dbReference type="GO" id="GO:0008270">
    <property type="term" value="F:zinc ion binding"/>
    <property type="evidence" value="ECO:0007669"/>
    <property type="project" value="UniProtKB-KW"/>
</dbReference>
<dbReference type="GO" id="GO:0005634">
    <property type="term" value="C:nucleus"/>
    <property type="evidence" value="ECO:0007669"/>
    <property type="project" value="UniProtKB-SubCell"/>
</dbReference>
<comment type="caution">
    <text evidence="10">The sequence shown here is derived from an EMBL/GenBank/DDBJ whole genome shotgun (WGS) entry which is preliminary data.</text>
</comment>
<dbReference type="OrthoDB" id="6621248at2759"/>
<keyword evidence="11" id="KW-1185">Reference proteome</keyword>
<dbReference type="SUPFAM" id="SSF140996">
    <property type="entry name" value="Hermes dimerisation domain"/>
    <property type="match status" value="1"/>
</dbReference>
<keyword evidence="4" id="KW-0862">Zinc</keyword>